<comment type="caution">
    <text evidence="2">The sequence shown here is derived from an EMBL/GenBank/DDBJ whole genome shotgun (WGS) entry which is preliminary data.</text>
</comment>
<evidence type="ECO:0000313" key="2">
    <source>
        <dbReference type="EMBL" id="MDT0343885.1"/>
    </source>
</evidence>
<feature type="domain" description="HTH cro/C1-type" evidence="1">
    <location>
        <begin position="19"/>
        <end position="73"/>
    </location>
</feature>
<name>A0ABU2MQR7_9ACTN</name>
<dbReference type="RefSeq" id="WP_311705008.1">
    <property type="nucleotide sequence ID" value="NZ_JAVREL010000007.1"/>
</dbReference>
<reference evidence="3" key="1">
    <citation type="submission" date="2023-07" db="EMBL/GenBank/DDBJ databases">
        <title>30 novel species of actinomycetes from the DSMZ collection.</title>
        <authorList>
            <person name="Nouioui I."/>
        </authorList>
    </citation>
    <scope>NUCLEOTIDE SEQUENCE [LARGE SCALE GENOMIC DNA]</scope>
    <source>
        <strain evidence="3">DSM 44938</strain>
    </source>
</reference>
<proteinExistence type="predicted"/>
<dbReference type="SMART" id="SM00530">
    <property type="entry name" value="HTH_XRE"/>
    <property type="match status" value="1"/>
</dbReference>
<gene>
    <name evidence="2" type="ORF">RM590_14860</name>
</gene>
<protein>
    <submittedName>
        <fullName evidence="2">Helix-turn-helix transcriptional regulator</fullName>
    </submittedName>
</protein>
<dbReference type="InterPro" id="IPR010982">
    <property type="entry name" value="Lambda_DNA-bd_dom_sf"/>
</dbReference>
<dbReference type="Gene3D" id="1.10.260.40">
    <property type="entry name" value="lambda repressor-like DNA-binding domains"/>
    <property type="match status" value="1"/>
</dbReference>
<keyword evidence="3" id="KW-1185">Reference proteome</keyword>
<dbReference type="Proteomes" id="UP001183246">
    <property type="component" value="Unassembled WGS sequence"/>
</dbReference>
<dbReference type="Pfam" id="PF13560">
    <property type="entry name" value="HTH_31"/>
    <property type="match status" value="1"/>
</dbReference>
<organism evidence="2 3">
    <name type="scientific">Streptomyces litchfieldiae</name>
    <dbReference type="NCBI Taxonomy" id="3075543"/>
    <lineage>
        <taxon>Bacteria</taxon>
        <taxon>Bacillati</taxon>
        <taxon>Actinomycetota</taxon>
        <taxon>Actinomycetes</taxon>
        <taxon>Kitasatosporales</taxon>
        <taxon>Streptomycetaceae</taxon>
        <taxon>Streptomyces</taxon>
    </lineage>
</organism>
<dbReference type="PROSITE" id="PS50943">
    <property type="entry name" value="HTH_CROC1"/>
    <property type="match status" value="1"/>
</dbReference>
<dbReference type="EMBL" id="JAVREL010000007">
    <property type="protein sequence ID" value="MDT0343885.1"/>
    <property type="molecule type" value="Genomic_DNA"/>
</dbReference>
<sequence>MSRARSGATTALRLLAADLRIRREAAGMSIAAAAEKLDVHPTTIRRLEAARHTLKPATVAHLLTLYGTAPEEVARILTALSQANQPGWWHEFRDLLTPEQSDILDFESSAGLIRSYAPALVPDLLQTEGYARVLLRRHHPQDDAATLDRRIALLAARRRAAFERERPLRLWVLIEEAALHRPIGDPGVMREQIAYLDALAADRSSTRTVQVMPLDAPTHPMLASGTVHVMRFEHPYLADRLVVSGLHQVAATITDDIGAVRQYARALDLACMAAPEPHTPVPTGPSLTQGDEQQ</sequence>
<evidence type="ECO:0000313" key="3">
    <source>
        <dbReference type="Proteomes" id="UP001183246"/>
    </source>
</evidence>
<dbReference type="Pfam" id="PF19054">
    <property type="entry name" value="DUF5753"/>
    <property type="match status" value="1"/>
</dbReference>
<dbReference type="InterPro" id="IPR001387">
    <property type="entry name" value="Cro/C1-type_HTH"/>
</dbReference>
<evidence type="ECO:0000259" key="1">
    <source>
        <dbReference type="PROSITE" id="PS50943"/>
    </source>
</evidence>
<dbReference type="SUPFAM" id="SSF47413">
    <property type="entry name" value="lambda repressor-like DNA-binding domains"/>
    <property type="match status" value="1"/>
</dbReference>
<dbReference type="InterPro" id="IPR043917">
    <property type="entry name" value="DUF5753"/>
</dbReference>
<accession>A0ABU2MQR7</accession>